<evidence type="ECO:0000256" key="9">
    <source>
        <dbReference type="ARBA" id="ARBA00023146"/>
    </source>
</evidence>
<keyword evidence="15" id="KW-0175">Coiled coil</keyword>
<evidence type="ECO:0000256" key="12">
    <source>
        <dbReference type="HAMAP-Rule" id="MF_00176"/>
    </source>
</evidence>
<evidence type="ECO:0000256" key="10">
    <source>
        <dbReference type="ARBA" id="ARBA00047929"/>
    </source>
</evidence>
<dbReference type="SUPFAM" id="SSF55681">
    <property type="entry name" value="Class II aaRS and biotin synthetases"/>
    <property type="match status" value="1"/>
</dbReference>
<organism evidence="17 18">
    <name type="scientific">Desulfurobacterium indicum</name>
    <dbReference type="NCBI Taxonomy" id="1914305"/>
    <lineage>
        <taxon>Bacteria</taxon>
        <taxon>Pseudomonadati</taxon>
        <taxon>Aquificota</taxon>
        <taxon>Aquificia</taxon>
        <taxon>Desulfurobacteriales</taxon>
        <taxon>Desulfurobacteriaceae</taxon>
        <taxon>Desulfurobacterium</taxon>
    </lineage>
</organism>
<comment type="subcellular location">
    <subcellularLocation>
        <location evidence="1 12">Cytoplasm</location>
    </subcellularLocation>
</comment>
<evidence type="ECO:0000313" key="18">
    <source>
        <dbReference type="Proteomes" id="UP000187408"/>
    </source>
</evidence>
<gene>
    <name evidence="12" type="primary">serS</name>
    <name evidence="17" type="ORF">BLW93_02640</name>
</gene>
<feature type="binding site" evidence="12">
    <location>
        <position position="387"/>
    </location>
    <ligand>
        <name>L-serine</name>
        <dbReference type="ChEBI" id="CHEBI:33384"/>
    </ligand>
</feature>
<dbReference type="OrthoDB" id="9804647at2"/>
<evidence type="ECO:0000256" key="4">
    <source>
        <dbReference type="ARBA" id="ARBA00022490"/>
    </source>
</evidence>
<comment type="subunit">
    <text evidence="12">Homodimer. The tRNA molecule binds across the dimer.</text>
</comment>
<dbReference type="PIRSF" id="PIRSF001529">
    <property type="entry name" value="Ser-tRNA-synth_IIa"/>
    <property type="match status" value="1"/>
</dbReference>
<dbReference type="InterPro" id="IPR045864">
    <property type="entry name" value="aa-tRNA-synth_II/BPL/LPL"/>
</dbReference>
<comment type="catalytic activity">
    <reaction evidence="10 12">
        <text>tRNA(Sec) + L-serine + ATP = L-seryl-tRNA(Sec) + AMP + diphosphate + H(+)</text>
        <dbReference type="Rhea" id="RHEA:42580"/>
        <dbReference type="Rhea" id="RHEA-COMP:9742"/>
        <dbReference type="Rhea" id="RHEA-COMP:10128"/>
        <dbReference type="ChEBI" id="CHEBI:15378"/>
        <dbReference type="ChEBI" id="CHEBI:30616"/>
        <dbReference type="ChEBI" id="CHEBI:33019"/>
        <dbReference type="ChEBI" id="CHEBI:33384"/>
        <dbReference type="ChEBI" id="CHEBI:78442"/>
        <dbReference type="ChEBI" id="CHEBI:78533"/>
        <dbReference type="ChEBI" id="CHEBI:456215"/>
        <dbReference type="EC" id="6.1.1.11"/>
    </reaction>
</comment>
<dbReference type="HAMAP" id="MF_00176">
    <property type="entry name" value="Ser_tRNA_synth_type1"/>
    <property type="match status" value="1"/>
</dbReference>
<keyword evidence="6 12" id="KW-0547">Nucleotide-binding</keyword>
<keyword evidence="7 12" id="KW-0067">ATP-binding</keyword>
<dbReference type="InterPro" id="IPR010978">
    <property type="entry name" value="tRNA-bd_arm"/>
</dbReference>
<keyword evidence="9 12" id="KW-0030">Aminoacyl-tRNA synthetase</keyword>
<dbReference type="Pfam" id="PF00587">
    <property type="entry name" value="tRNA-synt_2b"/>
    <property type="match status" value="1"/>
</dbReference>
<keyword evidence="5 12" id="KW-0436">Ligase</keyword>
<proteinExistence type="inferred from homology"/>
<name>A0A1R1MMF1_9BACT</name>
<comment type="pathway">
    <text evidence="2 12">Aminoacyl-tRNA biosynthesis; selenocysteinyl-tRNA(Sec) biosynthesis; L-seryl-tRNA(Sec) from L-serine and tRNA(Sec): step 1/1.</text>
</comment>
<evidence type="ECO:0000256" key="11">
    <source>
        <dbReference type="ARBA" id="ARBA00048823"/>
    </source>
</evidence>
<dbReference type="PANTHER" id="PTHR43697:SF1">
    <property type="entry name" value="SERINE--TRNA LIGASE"/>
    <property type="match status" value="1"/>
</dbReference>
<dbReference type="PANTHER" id="PTHR43697">
    <property type="entry name" value="SERYL-TRNA SYNTHETASE"/>
    <property type="match status" value="1"/>
</dbReference>
<dbReference type="CDD" id="cd00770">
    <property type="entry name" value="SerRS_core"/>
    <property type="match status" value="1"/>
</dbReference>
<feature type="binding site" evidence="12 14">
    <location>
        <begin position="265"/>
        <end position="267"/>
    </location>
    <ligand>
        <name>ATP</name>
        <dbReference type="ChEBI" id="CHEBI:30616"/>
    </ligand>
</feature>
<keyword evidence="8 12" id="KW-0648">Protein biosynthesis</keyword>
<comment type="domain">
    <text evidence="12">Consists of two distinct domains, a catalytic core and a N-terminal extension that is involved in tRNA binding.</text>
</comment>
<comment type="caution">
    <text evidence="17">The sequence shown here is derived from an EMBL/GenBank/DDBJ whole genome shotgun (WGS) entry which is preliminary data.</text>
</comment>
<comment type="catalytic activity">
    <reaction evidence="11 12">
        <text>tRNA(Ser) + L-serine + ATP = L-seryl-tRNA(Ser) + AMP + diphosphate + H(+)</text>
        <dbReference type="Rhea" id="RHEA:12292"/>
        <dbReference type="Rhea" id="RHEA-COMP:9669"/>
        <dbReference type="Rhea" id="RHEA-COMP:9703"/>
        <dbReference type="ChEBI" id="CHEBI:15378"/>
        <dbReference type="ChEBI" id="CHEBI:30616"/>
        <dbReference type="ChEBI" id="CHEBI:33019"/>
        <dbReference type="ChEBI" id="CHEBI:33384"/>
        <dbReference type="ChEBI" id="CHEBI:78442"/>
        <dbReference type="ChEBI" id="CHEBI:78533"/>
        <dbReference type="ChEBI" id="CHEBI:456215"/>
        <dbReference type="EC" id="6.1.1.11"/>
    </reaction>
</comment>
<dbReference type="UniPathway" id="UPA00906">
    <property type="reaction ID" value="UER00895"/>
</dbReference>
<dbReference type="GO" id="GO:0004828">
    <property type="term" value="F:serine-tRNA ligase activity"/>
    <property type="evidence" value="ECO:0007669"/>
    <property type="project" value="UniProtKB-UniRule"/>
</dbReference>
<evidence type="ECO:0000256" key="2">
    <source>
        <dbReference type="ARBA" id="ARBA00005045"/>
    </source>
</evidence>
<feature type="binding site" evidence="13">
    <location>
        <position position="234"/>
    </location>
    <ligand>
        <name>L-serine</name>
        <dbReference type="ChEBI" id="CHEBI:33384"/>
    </ligand>
</feature>
<comment type="function">
    <text evidence="12">Catalyzes the attachment of serine to tRNA(Ser). Is also able to aminoacylate tRNA(Sec) with serine, to form the misacylated tRNA L-seryl-tRNA(Sec), which will be further converted into selenocysteinyl-tRNA(Sec).</text>
</comment>
<feature type="binding site" evidence="12 13">
    <location>
        <position position="288"/>
    </location>
    <ligand>
        <name>L-serine</name>
        <dbReference type="ChEBI" id="CHEBI:33384"/>
    </ligand>
</feature>
<feature type="binding site" evidence="13">
    <location>
        <position position="265"/>
    </location>
    <ligand>
        <name>L-serine</name>
        <dbReference type="ChEBI" id="CHEBI:33384"/>
    </ligand>
</feature>
<dbReference type="InterPro" id="IPR042103">
    <property type="entry name" value="SerRS_1_N_sf"/>
</dbReference>
<dbReference type="Gene3D" id="3.30.930.10">
    <property type="entry name" value="Bira Bifunctional Protein, Domain 2"/>
    <property type="match status" value="1"/>
</dbReference>
<dbReference type="STRING" id="1914305.BLW93_02640"/>
<reference evidence="17 18" key="1">
    <citation type="submission" date="2016-10" db="EMBL/GenBank/DDBJ databases">
        <title>Genome sequence of a sulfur-reducing bacterium Desulfurobacterium indicum K6013.</title>
        <authorList>
            <person name="Cao J."/>
            <person name="Shao Z."/>
            <person name="Alain K."/>
            <person name="Jebbar M."/>
        </authorList>
    </citation>
    <scope>NUCLEOTIDE SEQUENCE [LARGE SCALE GENOMIC DNA]</scope>
    <source>
        <strain evidence="17 18">K6013</strain>
    </source>
</reference>
<dbReference type="AlphaFoldDB" id="A0A1R1MMF1"/>
<dbReference type="PROSITE" id="PS50862">
    <property type="entry name" value="AA_TRNA_LIGASE_II"/>
    <property type="match status" value="1"/>
</dbReference>
<evidence type="ECO:0000256" key="1">
    <source>
        <dbReference type="ARBA" id="ARBA00004496"/>
    </source>
</evidence>
<feature type="binding site" evidence="12">
    <location>
        <begin position="234"/>
        <end position="236"/>
    </location>
    <ligand>
        <name>L-serine</name>
        <dbReference type="ChEBI" id="CHEBI:33384"/>
    </ligand>
</feature>
<evidence type="ECO:0000256" key="3">
    <source>
        <dbReference type="ARBA" id="ARBA00010728"/>
    </source>
</evidence>
<protein>
    <recommendedName>
        <fullName evidence="12">Serine--tRNA ligase</fullName>
        <ecNumber evidence="12">6.1.1.11</ecNumber>
    </recommendedName>
    <alternativeName>
        <fullName evidence="12">Seryl-tRNA synthetase</fullName>
        <shortName evidence="12">SerRS</shortName>
    </alternativeName>
    <alternativeName>
        <fullName evidence="12">Seryl-tRNA(Ser/Sec) synthetase</fullName>
    </alternativeName>
</protein>
<dbReference type="InterPro" id="IPR002314">
    <property type="entry name" value="aa-tRNA-synt_IIb"/>
</dbReference>
<comment type="caution">
    <text evidence="12">Lacks conserved residue(s) required for the propagation of feature annotation.</text>
</comment>
<dbReference type="GO" id="GO:0005737">
    <property type="term" value="C:cytoplasm"/>
    <property type="evidence" value="ECO:0007669"/>
    <property type="project" value="UniProtKB-SubCell"/>
</dbReference>
<comment type="similarity">
    <text evidence="3 12">Belongs to the class-II aminoacyl-tRNA synthetase family. Type-1 seryl-tRNA synthetase subfamily.</text>
</comment>
<evidence type="ECO:0000256" key="13">
    <source>
        <dbReference type="PIRSR" id="PIRSR001529-1"/>
    </source>
</evidence>
<dbReference type="Pfam" id="PF02403">
    <property type="entry name" value="Seryl_tRNA_N"/>
    <property type="match status" value="1"/>
</dbReference>
<dbReference type="GO" id="GO:0006434">
    <property type="term" value="P:seryl-tRNA aminoacylation"/>
    <property type="evidence" value="ECO:0007669"/>
    <property type="project" value="UniProtKB-UniRule"/>
</dbReference>
<evidence type="ECO:0000256" key="7">
    <source>
        <dbReference type="ARBA" id="ARBA00022840"/>
    </source>
</evidence>
<feature type="binding site" evidence="13">
    <location>
        <position position="385"/>
    </location>
    <ligand>
        <name>L-serine</name>
        <dbReference type="ChEBI" id="CHEBI:33384"/>
    </ligand>
</feature>
<dbReference type="EC" id="6.1.1.11" evidence="12"/>
<dbReference type="NCBIfam" id="TIGR00414">
    <property type="entry name" value="serS"/>
    <property type="match status" value="1"/>
</dbReference>
<dbReference type="EMBL" id="MOEN01000006">
    <property type="protein sequence ID" value="OMH40957.1"/>
    <property type="molecule type" value="Genomic_DNA"/>
</dbReference>
<dbReference type="InterPro" id="IPR006195">
    <property type="entry name" value="aa-tRNA-synth_II"/>
</dbReference>
<sequence length="426" mass="49206">MLDIKEIRKNPEKIKEKLSLRNPELSKKLDALLKIDRKRREIITELESLKALRNKLSKEIGTLYREKKIDEANLKKKQAEEASAKSKELEEVLKNVEAEFNKLILAIPNIPHETVPVGKDETENVTVRYWGEKPEFDFEPVPHWNIAEKLDILDFERATKLAGSRFVIYKNWGAKLERALINFMLDLHTEEHGYEEIIPPFMVNTKTLIGTGQLPKFAEDLYKIEGEDLWLIPTAEVPLTNIHAGEILPEKELPKYYTAYTPCFRKEAGSHGKDVRGIMRLHQFNKVELVKIVHPDESYKELEKLVNEAEKVLQLLNLHYRVVALCTGDLGFSAAKTYDIEVWIPSQNRYREISSCSNCEDFQARRAMIKFRDKEGKTRFVHTLNGSGLAVGRTVIAILEQYQQKDGSVIIPDVLRKYLKKDVIEP</sequence>
<dbReference type="Gene3D" id="1.10.287.40">
    <property type="entry name" value="Serine-tRNA synthetase, tRNA binding domain"/>
    <property type="match status" value="1"/>
</dbReference>
<evidence type="ECO:0000313" key="17">
    <source>
        <dbReference type="EMBL" id="OMH40957.1"/>
    </source>
</evidence>
<dbReference type="InterPro" id="IPR015866">
    <property type="entry name" value="Ser-tRNA-synth_1_N"/>
</dbReference>
<dbReference type="RefSeq" id="WP_076712567.1">
    <property type="nucleotide sequence ID" value="NZ_MOEN01000006.1"/>
</dbReference>
<evidence type="ECO:0000256" key="5">
    <source>
        <dbReference type="ARBA" id="ARBA00022598"/>
    </source>
</evidence>
<dbReference type="Proteomes" id="UP000187408">
    <property type="component" value="Unassembled WGS sequence"/>
</dbReference>
<evidence type="ECO:0000256" key="8">
    <source>
        <dbReference type="ARBA" id="ARBA00022917"/>
    </source>
</evidence>
<evidence type="ECO:0000256" key="15">
    <source>
        <dbReference type="SAM" id="Coils"/>
    </source>
</evidence>
<feature type="domain" description="Aminoacyl-transfer RNA synthetases class-II family profile" evidence="16">
    <location>
        <begin position="142"/>
        <end position="412"/>
    </location>
</feature>
<dbReference type="InterPro" id="IPR033729">
    <property type="entry name" value="SerRS_core"/>
</dbReference>
<evidence type="ECO:0000256" key="6">
    <source>
        <dbReference type="ARBA" id="ARBA00022741"/>
    </source>
</evidence>
<evidence type="ECO:0000256" key="14">
    <source>
        <dbReference type="PIRSR" id="PIRSR001529-2"/>
    </source>
</evidence>
<dbReference type="GO" id="GO:0005524">
    <property type="term" value="F:ATP binding"/>
    <property type="evidence" value="ECO:0007669"/>
    <property type="project" value="UniProtKB-UniRule"/>
</dbReference>
<evidence type="ECO:0000259" key="16">
    <source>
        <dbReference type="PROSITE" id="PS50862"/>
    </source>
</evidence>
<accession>A0A1R1MMF1</accession>
<dbReference type="GO" id="GO:0016260">
    <property type="term" value="P:selenocysteine biosynthetic process"/>
    <property type="evidence" value="ECO:0007669"/>
    <property type="project" value="UniProtKB-UniRule"/>
</dbReference>
<keyword evidence="4 12" id="KW-0963">Cytoplasm</keyword>
<feature type="binding site" evidence="12 14">
    <location>
        <begin position="352"/>
        <end position="355"/>
    </location>
    <ligand>
        <name>ATP</name>
        <dbReference type="ChEBI" id="CHEBI:30616"/>
    </ligand>
</feature>
<dbReference type="SUPFAM" id="SSF46589">
    <property type="entry name" value="tRNA-binding arm"/>
    <property type="match status" value="1"/>
</dbReference>
<feature type="coiled-coil region" evidence="15">
    <location>
        <begin position="35"/>
        <end position="106"/>
    </location>
</feature>
<dbReference type="PRINTS" id="PR00981">
    <property type="entry name" value="TRNASYNTHSER"/>
</dbReference>
<dbReference type="InterPro" id="IPR002317">
    <property type="entry name" value="Ser-tRNA-ligase_type_1"/>
</dbReference>
<keyword evidence="18" id="KW-1185">Reference proteome</keyword>